<keyword evidence="4" id="KW-0812">Transmembrane</keyword>
<dbReference type="PANTHER" id="PTHR10272">
    <property type="entry name" value="PLATELET-ACTIVATING FACTOR ACETYLHYDROLASE"/>
    <property type="match status" value="1"/>
</dbReference>
<evidence type="ECO:0000256" key="3">
    <source>
        <dbReference type="ARBA" id="ARBA00023098"/>
    </source>
</evidence>
<evidence type="ECO:0000256" key="4">
    <source>
        <dbReference type="SAM" id="Phobius"/>
    </source>
</evidence>
<protein>
    <submittedName>
        <fullName evidence="5">Platelet-activating factor acetylhydrolase isoform II</fullName>
    </submittedName>
</protein>
<dbReference type="AlphaFoldDB" id="A0A366ID06"/>
<dbReference type="Pfam" id="PF03403">
    <property type="entry name" value="PAF-AH_p_II"/>
    <property type="match status" value="1"/>
</dbReference>
<dbReference type="PANTHER" id="PTHR10272:SF0">
    <property type="entry name" value="PLATELET-ACTIVATING FACTOR ACETYLHYDROLASE"/>
    <property type="match status" value="1"/>
</dbReference>
<gene>
    <name evidence="5" type="ORF">DES36_105163</name>
</gene>
<keyword evidence="2" id="KW-0442">Lipid degradation</keyword>
<keyword evidence="1 5" id="KW-0378">Hydrolase</keyword>
<dbReference type="OrthoDB" id="9814760at2"/>
<keyword evidence="4" id="KW-1133">Transmembrane helix</keyword>
<dbReference type="SUPFAM" id="SSF53474">
    <property type="entry name" value="alpha/beta-Hydrolases"/>
    <property type="match status" value="1"/>
</dbReference>
<dbReference type="Gene3D" id="3.40.50.1820">
    <property type="entry name" value="alpha/beta hydrolase"/>
    <property type="match status" value="1"/>
</dbReference>
<feature type="transmembrane region" description="Helical" evidence="4">
    <location>
        <begin position="57"/>
        <end position="76"/>
    </location>
</feature>
<accession>A0A366ID06</accession>
<feature type="transmembrane region" description="Helical" evidence="4">
    <location>
        <begin position="96"/>
        <end position="114"/>
    </location>
</feature>
<keyword evidence="3" id="KW-0443">Lipid metabolism</keyword>
<keyword evidence="4" id="KW-0472">Membrane</keyword>
<evidence type="ECO:0000313" key="5">
    <source>
        <dbReference type="EMBL" id="RBP66778.1"/>
    </source>
</evidence>
<dbReference type="Proteomes" id="UP000253490">
    <property type="component" value="Unassembled WGS sequence"/>
</dbReference>
<feature type="transmembrane region" description="Helical" evidence="4">
    <location>
        <begin position="33"/>
        <end position="51"/>
    </location>
</feature>
<keyword evidence="6" id="KW-1185">Reference proteome</keyword>
<comment type="caution">
    <text evidence="5">The sequence shown here is derived from an EMBL/GenBank/DDBJ whole genome shotgun (WGS) entry which is preliminary data.</text>
</comment>
<evidence type="ECO:0000256" key="2">
    <source>
        <dbReference type="ARBA" id="ARBA00022963"/>
    </source>
</evidence>
<dbReference type="RefSeq" id="WP_113920208.1">
    <property type="nucleotide sequence ID" value="NZ_QNRX01000005.1"/>
</dbReference>
<evidence type="ECO:0000256" key="1">
    <source>
        <dbReference type="ARBA" id="ARBA00022801"/>
    </source>
</evidence>
<reference evidence="5 6" key="1">
    <citation type="submission" date="2018-06" db="EMBL/GenBank/DDBJ databases">
        <title>Genomic Encyclopedia of Type Strains, Phase IV (KMG-IV): sequencing the most valuable type-strain genomes for metagenomic binning, comparative biology and taxonomic classification.</title>
        <authorList>
            <person name="Goeker M."/>
        </authorList>
    </citation>
    <scope>NUCLEOTIDE SEQUENCE [LARGE SCALE GENOMIC DNA]</scope>
    <source>
        <strain evidence="5 6">DSM 22112</strain>
    </source>
</reference>
<proteinExistence type="predicted"/>
<name>A0A366ID06_9FIRM</name>
<organism evidence="5 6">
    <name type="scientific">Alkalibaculum bacchi</name>
    <dbReference type="NCBI Taxonomy" id="645887"/>
    <lineage>
        <taxon>Bacteria</taxon>
        <taxon>Bacillati</taxon>
        <taxon>Bacillota</taxon>
        <taxon>Clostridia</taxon>
        <taxon>Eubacteriales</taxon>
        <taxon>Eubacteriaceae</taxon>
        <taxon>Alkalibaculum</taxon>
    </lineage>
</organism>
<feature type="transmembrane region" description="Helical" evidence="4">
    <location>
        <begin position="6"/>
        <end position="21"/>
    </location>
</feature>
<dbReference type="EMBL" id="QNRX01000005">
    <property type="protein sequence ID" value="RBP66778.1"/>
    <property type="molecule type" value="Genomic_DNA"/>
</dbReference>
<evidence type="ECO:0000313" key="6">
    <source>
        <dbReference type="Proteomes" id="UP000253490"/>
    </source>
</evidence>
<dbReference type="GO" id="GO:0003847">
    <property type="term" value="F:1-alkyl-2-acetylglycerophosphocholine esterase activity"/>
    <property type="evidence" value="ECO:0007669"/>
    <property type="project" value="TreeGrafter"/>
</dbReference>
<dbReference type="GO" id="GO:0016042">
    <property type="term" value="P:lipid catabolic process"/>
    <property type="evidence" value="ECO:0007669"/>
    <property type="project" value="UniProtKB-KW"/>
</dbReference>
<sequence length="438" mass="49660">MGILIIIIALIFEVAFIAYCIKTSDNQNKVRSWIRVLAFFTFIGFIQTTIIDWSFQWYLLGALLFIFAIIGGIRLVTKKFGKKLYERWRVISKGIAMLLVFSFVTIPAIVFPQYEDPDITGGYKVKTSSYTFTDTNRIERFTDTGENRKLTVEFWYPEEAEEKYPLIIFSHGAFGVKMSNASTFMELASNGYIVCSIDHPYHAAGTVDIDGNLTIGSSEFMQEVIDANSEIYSEKEQFQLFEKWMNLRTDDIDFVIDIILKNTENNSAEIYDLIDTNKIGLMGHSLGGAASVQLGRERKDISAVINLDGSMLGEYSINGNESIVINEEPYPLPLLNFYSEYVINELKANPEYVYPNKYISSISPKAFEICIKGSNHMSYTDLPLFSPLLANQLSGISGGSTKANVDEYYCIETMNKLVLEFFNCYVKGEGLFAAKEYY</sequence>
<dbReference type="InterPro" id="IPR029058">
    <property type="entry name" value="AB_hydrolase_fold"/>
</dbReference>